<comment type="function">
    <text evidence="9">Digests double-stranded RNA. Involved in the processing of primary rRNA transcript to yield the immediate precursors to the large and small rRNAs (23S and 16S). Processes some mRNAs, and tRNAs when they are encoded in the rRNA operon. Processes pre-crRNA and tracrRNA of type II CRISPR loci if present in the organism.</text>
</comment>
<evidence type="ECO:0000256" key="6">
    <source>
        <dbReference type="ARBA" id="ARBA00022759"/>
    </source>
</evidence>
<keyword evidence="6 9" id="KW-0255">Endonuclease</keyword>
<dbReference type="PANTHER" id="PTHR11207">
    <property type="entry name" value="RIBONUCLEASE III"/>
    <property type="match status" value="1"/>
</dbReference>
<reference evidence="12" key="1">
    <citation type="submission" date="2020-10" db="EMBL/GenBank/DDBJ databases">
        <title>ChiBAC.</title>
        <authorList>
            <person name="Zenner C."/>
            <person name="Hitch T.C.A."/>
            <person name="Clavel T."/>
        </authorList>
    </citation>
    <scope>NUCLEOTIDE SEQUENCE</scope>
    <source>
        <strain evidence="12">DSM 107454</strain>
    </source>
</reference>
<dbReference type="InterPro" id="IPR011907">
    <property type="entry name" value="RNase_III"/>
</dbReference>
<dbReference type="Gene3D" id="1.10.1520.10">
    <property type="entry name" value="Ribonuclease III domain"/>
    <property type="match status" value="1"/>
</dbReference>
<dbReference type="GO" id="GO:0004525">
    <property type="term" value="F:ribonuclease III activity"/>
    <property type="evidence" value="ECO:0007669"/>
    <property type="project" value="UniProtKB-UniRule"/>
</dbReference>
<keyword evidence="9" id="KW-0963">Cytoplasm</keyword>
<keyword evidence="9" id="KW-0699">rRNA-binding</keyword>
<dbReference type="SUPFAM" id="SSF69065">
    <property type="entry name" value="RNase III domain-like"/>
    <property type="match status" value="1"/>
</dbReference>
<feature type="binding site" evidence="9">
    <location>
        <position position="114"/>
    </location>
    <ligand>
        <name>Mg(2+)</name>
        <dbReference type="ChEBI" id="CHEBI:18420"/>
    </ligand>
</feature>
<dbReference type="HAMAP" id="MF_00104">
    <property type="entry name" value="RNase_III"/>
    <property type="match status" value="1"/>
</dbReference>
<evidence type="ECO:0000256" key="2">
    <source>
        <dbReference type="ARBA" id="ARBA00010183"/>
    </source>
</evidence>
<dbReference type="Pfam" id="PF00035">
    <property type="entry name" value="dsrm"/>
    <property type="match status" value="1"/>
</dbReference>
<dbReference type="Gene3D" id="3.30.160.20">
    <property type="match status" value="1"/>
</dbReference>
<feature type="binding site" evidence="9">
    <location>
        <position position="117"/>
    </location>
    <ligand>
        <name>Mg(2+)</name>
        <dbReference type="ChEBI" id="CHEBI:18420"/>
    </ligand>
</feature>
<keyword evidence="5 9" id="KW-0540">Nuclease</keyword>
<keyword evidence="8 9" id="KW-0694">RNA-binding</keyword>
<dbReference type="SUPFAM" id="SSF54768">
    <property type="entry name" value="dsRNA-binding domain-like"/>
    <property type="match status" value="1"/>
</dbReference>
<dbReference type="FunFam" id="1.10.1520.10:FF:000001">
    <property type="entry name" value="Ribonuclease 3"/>
    <property type="match status" value="1"/>
</dbReference>
<evidence type="ECO:0000256" key="5">
    <source>
        <dbReference type="ARBA" id="ARBA00022722"/>
    </source>
</evidence>
<feature type="domain" description="RNase III" evidence="11">
    <location>
        <begin position="8"/>
        <end position="128"/>
    </location>
</feature>
<dbReference type="Pfam" id="PF14622">
    <property type="entry name" value="Ribonucleas_3_3"/>
    <property type="match status" value="1"/>
</dbReference>
<dbReference type="GO" id="GO:0046872">
    <property type="term" value="F:metal ion binding"/>
    <property type="evidence" value="ECO:0007669"/>
    <property type="project" value="UniProtKB-KW"/>
</dbReference>
<dbReference type="PROSITE" id="PS00517">
    <property type="entry name" value="RNASE_3_1"/>
    <property type="match status" value="1"/>
</dbReference>
<dbReference type="EC" id="3.1.26.3" evidence="9"/>
<keyword evidence="13" id="KW-1185">Reference proteome</keyword>
<keyword evidence="4 9" id="KW-0507">mRNA processing</keyword>
<evidence type="ECO:0000256" key="7">
    <source>
        <dbReference type="ARBA" id="ARBA00022801"/>
    </source>
</evidence>
<comment type="cofactor">
    <cofactor evidence="9">
        <name>Mg(2+)</name>
        <dbReference type="ChEBI" id="CHEBI:18420"/>
    </cofactor>
</comment>
<dbReference type="Proteomes" id="UP000806542">
    <property type="component" value="Unassembled WGS sequence"/>
</dbReference>
<keyword evidence="9" id="KW-0460">Magnesium</keyword>
<feature type="domain" description="DRBM" evidence="10">
    <location>
        <begin position="154"/>
        <end position="223"/>
    </location>
</feature>
<evidence type="ECO:0000313" key="12">
    <source>
        <dbReference type="EMBL" id="MBE5039036.1"/>
    </source>
</evidence>
<organism evidence="12 13">
    <name type="scientific">Ructibacterium gallinarum</name>
    <dbReference type="NCBI Taxonomy" id="2779355"/>
    <lineage>
        <taxon>Bacteria</taxon>
        <taxon>Bacillati</taxon>
        <taxon>Bacillota</taxon>
        <taxon>Clostridia</taxon>
        <taxon>Eubacteriales</taxon>
        <taxon>Oscillospiraceae</taxon>
        <taxon>Ructibacterium</taxon>
    </lineage>
</organism>
<comment type="similarity">
    <text evidence="2">Belongs to the ribonuclease III family.</text>
</comment>
<dbReference type="CDD" id="cd10845">
    <property type="entry name" value="DSRM_RNAse_III_family"/>
    <property type="match status" value="1"/>
</dbReference>
<dbReference type="NCBIfam" id="TIGR02191">
    <property type="entry name" value="RNaseIII"/>
    <property type="match status" value="1"/>
</dbReference>
<keyword evidence="9" id="KW-0819">tRNA processing</keyword>
<dbReference type="PANTHER" id="PTHR11207:SF0">
    <property type="entry name" value="RIBONUCLEASE 3"/>
    <property type="match status" value="1"/>
</dbReference>
<dbReference type="InterPro" id="IPR000999">
    <property type="entry name" value="RNase_III_dom"/>
</dbReference>
<dbReference type="AlphaFoldDB" id="A0A9D5LYX7"/>
<dbReference type="GO" id="GO:0019843">
    <property type="term" value="F:rRNA binding"/>
    <property type="evidence" value="ECO:0007669"/>
    <property type="project" value="UniProtKB-KW"/>
</dbReference>
<name>A0A9D5LYX7_9FIRM</name>
<evidence type="ECO:0000256" key="1">
    <source>
        <dbReference type="ARBA" id="ARBA00000109"/>
    </source>
</evidence>
<gene>
    <name evidence="9 12" type="primary">rnc</name>
    <name evidence="12" type="ORF">INF28_00950</name>
</gene>
<dbReference type="PROSITE" id="PS50142">
    <property type="entry name" value="RNASE_3_2"/>
    <property type="match status" value="1"/>
</dbReference>
<dbReference type="InterPro" id="IPR036389">
    <property type="entry name" value="RNase_III_sf"/>
</dbReference>
<comment type="caution">
    <text evidence="12">The sequence shown here is derived from an EMBL/GenBank/DDBJ whole genome shotgun (WGS) entry which is preliminary data.</text>
</comment>
<feature type="active site" evidence="9">
    <location>
        <position position="45"/>
    </location>
</feature>
<dbReference type="EMBL" id="JADCKB010000001">
    <property type="protein sequence ID" value="MBE5039036.1"/>
    <property type="molecule type" value="Genomic_DNA"/>
</dbReference>
<keyword evidence="9" id="KW-0479">Metal-binding</keyword>
<dbReference type="CDD" id="cd00593">
    <property type="entry name" value="RIBOc"/>
    <property type="match status" value="1"/>
</dbReference>
<keyword evidence="7 9" id="KW-0378">Hydrolase</keyword>
<dbReference type="GO" id="GO:0008033">
    <property type="term" value="P:tRNA processing"/>
    <property type="evidence" value="ECO:0007669"/>
    <property type="project" value="UniProtKB-KW"/>
</dbReference>
<evidence type="ECO:0000256" key="3">
    <source>
        <dbReference type="ARBA" id="ARBA00022552"/>
    </source>
</evidence>
<dbReference type="GO" id="GO:0005737">
    <property type="term" value="C:cytoplasm"/>
    <property type="evidence" value="ECO:0007669"/>
    <property type="project" value="UniProtKB-SubCell"/>
</dbReference>
<proteinExistence type="inferred from homology"/>
<protein>
    <recommendedName>
        <fullName evidence="9">Ribonuclease 3</fullName>
        <ecNumber evidence="9">3.1.26.3</ecNumber>
    </recommendedName>
    <alternativeName>
        <fullName evidence="9">Ribonuclease III</fullName>
        <shortName evidence="9">RNase III</shortName>
    </alternativeName>
</protein>
<comment type="subcellular location">
    <subcellularLocation>
        <location evidence="9">Cytoplasm</location>
    </subcellularLocation>
</comment>
<evidence type="ECO:0000313" key="13">
    <source>
        <dbReference type="Proteomes" id="UP000806542"/>
    </source>
</evidence>
<evidence type="ECO:0000259" key="10">
    <source>
        <dbReference type="PROSITE" id="PS50137"/>
    </source>
</evidence>
<feature type="binding site" evidence="9">
    <location>
        <position position="41"/>
    </location>
    <ligand>
        <name>Mg(2+)</name>
        <dbReference type="ChEBI" id="CHEBI:18420"/>
    </ligand>
</feature>
<evidence type="ECO:0000256" key="8">
    <source>
        <dbReference type="ARBA" id="ARBA00022884"/>
    </source>
</evidence>
<keyword evidence="3 9" id="KW-0698">rRNA processing</keyword>
<evidence type="ECO:0000256" key="4">
    <source>
        <dbReference type="ARBA" id="ARBA00022664"/>
    </source>
</evidence>
<dbReference type="GO" id="GO:0006364">
    <property type="term" value="P:rRNA processing"/>
    <property type="evidence" value="ECO:0007669"/>
    <property type="project" value="UniProtKB-UniRule"/>
</dbReference>
<dbReference type="GO" id="GO:0010468">
    <property type="term" value="P:regulation of gene expression"/>
    <property type="evidence" value="ECO:0007669"/>
    <property type="project" value="TreeGrafter"/>
</dbReference>
<dbReference type="GO" id="GO:0006397">
    <property type="term" value="P:mRNA processing"/>
    <property type="evidence" value="ECO:0007669"/>
    <property type="project" value="UniProtKB-UniRule"/>
</dbReference>
<dbReference type="SMART" id="SM00358">
    <property type="entry name" value="DSRM"/>
    <property type="match status" value="1"/>
</dbReference>
<accession>A0A9D5LYX7</accession>
<comment type="subunit">
    <text evidence="9">Homodimer.</text>
</comment>
<evidence type="ECO:0000256" key="9">
    <source>
        <dbReference type="HAMAP-Rule" id="MF_00104"/>
    </source>
</evidence>
<comment type="catalytic activity">
    <reaction evidence="1 9">
        <text>Endonucleolytic cleavage to 5'-phosphomonoester.</text>
        <dbReference type="EC" id="3.1.26.3"/>
    </reaction>
</comment>
<dbReference type="InterPro" id="IPR014720">
    <property type="entry name" value="dsRBD_dom"/>
</dbReference>
<evidence type="ECO:0000259" key="11">
    <source>
        <dbReference type="PROSITE" id="PS50142"/>
    </source>
</evidence>
<dbReference type="SMART" id="SM00535">
    <property type="entry name" value="RIBOc"/>
    <property type="match status" value="1"/>
</dbReference>
<dbReference type="PROSITE" id="PS50137">
    <property type="entry name" value="DS_RBD"/>
    <property type="match status" value="1"/>
</dbReference>
<dbReference type="GO" id="GO:0003725">
    <property type="term" value="F:double-stranded RNA binding"/>
    <property type="evidence" value="ECO:0007669"/>
    <property type="project" value="TreeGrafter"/>
</dbReference>
<feature type="active site" evidence="9">
    <location>
        <position position="117"/>
    </location>
</feature>
<sequence>MKGRKAVNIGYTFRDQSLLKKALTHISLANECGIESNQRLEFLGDSILSFVVAEHIYHEFKNMDEGRLTEMRAAAVCEKSLAAAAREMDLGSGVRFGKSETVCGGKNKASILADTFEAVLGAIYLDGGMEPARAWILEHLGEIIEHSSKMDFRNYKSEIQTYFQKRDKGTDVVTYRMTGRKGPDHKPEFSVEAVYRGKVIGKGTGGSRKAAEQQAARQALEAL</sequence>